<sequence>MKKNILRKRLVMTAVLALAVAAAAAYRTALPLKKAIKNTDQAKVKAKPSYDVAQLDTLRAWAKTIDLSSLNGALKGRFSVQDSSISPEQGPMVDYLICRKGQDCYFRYGSTETLNARGIYIYIDHAQQKIVWGRQKAIETPSVISQEMLDGAMTGEGYSLTTSQEGKVRTLRLLNPRHASCQEYALTFDPVLSQVVRVFARVKDADGNGGQATKTVDLKLNGYDPKAKPSDYLQQDRVIAVRNGITVPAAGFRNYQLINID</sequence>
<evidence type="ECO:0000256" key="1">
    <source>
        <dbReference type="SAM" id="SignalP"/>
    </source>
</evidence>
<protein>
    <submittedName>
        <fullName evidence="2">Uncharacterized protein</fullName>
    </submittedName>
</protein>
<keyword evidence="1" id="KW-0732">Signal</keyword>
<name>A0A372NUQ6_9SPHI</name>
<feature type="signal peptide" evidence="1">
    <location>
        <begin position="1"/>
        <end position="24"/>
    </location>
</feature>
<reference evidence="2 3" key="1">
    <citation type="submission" date="2018-08" db="EMBL/GenBank/DDBJ databases">
        <title>Mucilaginibacter sp. MYSH2.</title>
        <authorList>
            <person name="Seo T."/>
        </authorList>
    </citation>
    <scope>NUCLEOTIDE SEQUENCE [LARGE SCALE GENOMIC DNA]</scope>
    <source>
        <strain evidence="2 3">MYSH2</strain>
    </source>
</reference>
<organism evidence="2 3">
    <name type="scientific">Mucilaginibacter conchicola</name>
    <dbReference type="NCBI Taxonomy" id="2303333"/>
    <lineage>
        <taxon>Bacteria</taxon>
        <taxon>Pseudomonadati</taxon>
        <taxon>Bacteroidota</taxon>
        <taxon>Sphingobacteriia</taxon>
        <taxon>Sphingobacteriales</taxon>
        <taxon>Sphingobacteriaceae</taxon>
        <taxon>Mucilaginibacter</taxon>
    </lineage>
</organism>
<dbReference type="Proteomes" id="UP000264217">
    <property type="component" value="Unassembled WGS sequence"/>
</dbReference>
<dbReference type="EMBL" id="QWDC01000002">
    <property type="protein sequence ID" value="RFZ92852.1"/>
    <property type="molecule type" value="Genomic_DNA"/>
</dbReference>
<keyword evidence="3" id="KW-1185">Reference proteome</keyword>
<evidence type="ECO:0000313" key="3">
    <source>
        <dbReference type="Proteomes" id="UP000264217"/>
    </source>
</evidence>
<evidence type="ECO:0000313" key="2">
    <source>
        <dbReference type="EMBL" id="RFZ92852.1"/>
    </source>
</evidence>
<dbReference type="AlphaFoldDB" id="A0A372NUQ6"/>
<gene>
    <name evidence="2" type="ORF">D0C36_15790</name>
</gene>
<feature type="chain" id="PRO_5017051756" evidence="1">
    <location>
        <begin position="25"/>
        <end position="261"/>
    </location>
</feature>
<comment type="caution">
    <text evidence="2">The sequence shown here is derived from an EMBL/GenBank/DDBJ whole genome shotgun (WGS) entry which is preliminary data.</text>
</comment>
<proteinExistence type="predicted"/>
<accession>A0A372NUQ6</accession>